<accession>A0ABW2HC43</accession>
<evidence type="ECO:0000313" key="3">
    <source>
        <dbReference type="EMBL" id="MFC7267589.1"/>
    </source>
</evidence>
<dbReference type="InterPro" id="IPR041497">
    <property type="entry name" value="Thump-like"/>
</dbReference>
<reference evidence="4" key="1">
    <citation type="journal article" date="2019" name="Int. J. Syst. Evol. Microbiol.">
        <title>The Global Catalogue of Microorganisms (GCM) 10K type strain sequencing project: providing services to taxonomists for standard genome sequencing and annotation.</title>
        <authorList>
            <consortium name="The Broad Institute Genomics Platform"/>
            <consortium name="The Broad Institute Genome Sequencing Center for Infectious Disease"/>
            <person name="Wu L."/>
            <person name="Ma J."/>
        </authorList>
    </citation>
    <scope>NUCLEOTIDE SEQUENCE [LARGE SCALE GENOMIC DNA]</scope>
    <source>
        <strain evidence="4">CGMCC 1.15772</strain>
    </source>
</reference>
<comment type="caution">
    <text evidence="3">The sequence shown here is derived from an EMBL/GenBank/DDBJ whole genome shotgun (WGS) entry which is preliminary data.</text>
</comment>
<evidence type="ECO:0000256" key="1">
    <source>
        <dbReference type="SAM" id="MobiDB-lite"/>
    </source>
</evidence>
<dbReference type="EMBL" id="JBHTBE010000001">
    <property type="protein sequence ID" value="MFC7267589.1"/>
    <property type="molecule type" value="Genomic_DNA"/>
</dbReference>
<dbReference type="GO" id="GO:0008168">
    <property type="term" value="F:methyltransferase activity"/>
    <property type="evidence" value="ECO:0007669"/>
    <property type="project" value="UniProtKB-KW"/>
</dbReference>
<organism evidence="3 4">
    <name type="scientific">Microbacterium fluvii</name>
    <dbReference type="NCBI Taxonomy" id="415215"/>
    <lineage>
        <taxon>Bacteria</taxon>
        <taxon>Bacillati</taxon>
        <taxon>Actinomycetota</taxon>
        <taxon>Actinomycetes</taxon>
        <taxon>Micrococcales</taxon>
        <taxon>Microbacteriaceae</taxon>
        <taxon>Microbacterium</taxon>
    </lineage>
</organism>
<dbReference type="Proteomes" id="UP001596507">
    <property type="component" value="Unassembled WGS sequence"/>
</dbReference>
<dbReference type="CDD" id="cd02440">
    <property type="entry name" value="AdoMet_MTases"/>
    <property type="match status" value="1"/>
</dbReference>
<dbReference type="Pfam" id="PF18096">
    <property type="entry name" value="Thump_like"/>
    <property type="match status" value="1"/>
</dbReference>
<sequence length="449" mass="46704">MDLAELTALLTPEGLQLLDDVGGISSTDEVARAVTRLRAEGHSPDLVSAVVGQARLREKARPKFGGFAERMLFTRAGLEQSTRLSVAARHAGRIRDAGFTAVADLGCGIGGDALGFAALGLRVQAVDADEVTAAIAAYNLAPFGADATVAHGTAEAFVAGLAAASAASAAALADGADRDPASAPKPSPDAPVSSEAPGLDGRSPGLDATGPDEASRLALWLDPARRTAGHSETARTRPEDWSPSLDWVFEVAARHPVGVKLGPGLDRALIPDDVEAQWVSADGSTIELVLWSGALARPGVRRAALVIRGERAWELTAPADAPDAEVRELGAYLHEPDGAVIRARLIGEVAGHLQAGMLDEHIAYLTGDEPLTSPFAQSFRVREVLPTGVKPLAAALKAAGIGTLEIKKRGVDIDPAALRKQLKLRGPESATLFLTRIGSRRVAVLADRV</sequence>
<evidence type="ECO:0000313" key="4">
    <source>
        <dbReference type="Proteomes" id="UP001596507"/>
    </source>
</evidence>
<feature type="region of interest" description="Disordered" evidence="1">
    <location>
        <begin position="175"/>
        <end position="212"/>
    </location>
</feature>
<keyword evidence="4" id="KW-1185">Reference proteome</keyword>
<dbReference type="GO" id="GO:0032259">
    <property type="term" value="P:methylation"/>
    <property type="evidence" value="ECO:0007669"/>
    <property type="project" value="UniProtKB-KW"/>
</dbReference>
<name>A0ABW2HC43_9MICO</name>
<keyword evidence="3" id="KW-0808">Transferase</keyword>
<proteinExistence type="predicted"/>
<evidence type="ECO:0000259" key="2">
    <source>
        <dbReference type="Pfam" id="PF18096"/>
    </source>
</evidence>
<dbReference type="InterPro" id="IPR029063">
    <property type="entry name" value="SAM-dependent_MTases_sf"/>
</dbReference>
<gene>
    <name evidence="3" type="ORF">ACFQRL_01305</name>
</gene>
<keyword evidence="3" id="KW-0489">Methyltransferase</keyword>
<dbReference type="RefSeq" id="WP_262872523.1">
    <property type="nucleotide sequence ID" value="NZ_BAABKW010000018.1"/>
</dbReference>
<dbReference type="Gene3D" id="3.40.50.150">
    <property type="entry name" value="Vaccinia Virus protein VP39"/>
    <property type="match status" value="1"/>
</dbReference>
<dbReference type="SUPFAM" id="SSF53335">
    <property type="entry name" value="S-adenosyl-L-methionine-dependent methyltransferases"/>
    <property type="match status" value="1"/>
</dbReference>
<protein>
    <submittedName>
        <fullName evidence="3">SAM-dependent methyltransferase</fullName>
    </submittedName>
</protein>
<feature type="domain" description="THUMP-like" evidence="2">
    <location>
        <begin position="376"/>
        <end position="448"/>
    </location>
</feature>